<feature type="transmembrane region" description="Helical" evidence="7">
    <location>
        <begin position="497"/>
        <end position="517"/>
    </location>
</feature>
<dbReference type="RefSeq" id="XP_002172162.1">
    <property type="nucleotide sequence ID" value="XM_002172126.2"/>
</dbReference>
<comment type="similarity">
    <text evidence="2">Belongs to the TAPT1 family.</text>
</comment>
<feature type="transmembrane region" description="Helical" evidence="7">
    <location>
        <begin position="182"/>
        <end position="199"/>
    </location>
</feature>
<evidence type="ECO:0000313" key="8">
    <source>
        <dbReference type="EMBL" id="EEB05869.1"/>
    </source>
</evidence>
<reference evidence="8 10" key="1">
    <citation type="journal article" date="2011" name="Science">
        <title>Comparative functional genomics of the fission yeasts.</title>
        <authorList>
            <person name="Rhind N."/>
            <person name="Chen Z."/>
            <person name="Yassour M."/>
            <person name="Thompson D.A."/>
            <person name="Haas B.J."/>
            <person name="Habib N."/>
            <person name="Wapinski I."/>
            <person name="Roy S."/>
            <person name="Lin M.F."/>
            <person name="Heiman D.I."/>
            <person name="Young S.K."/>
            <person name="Furuya K."/>
            <person name="Guo Y."/>
            <person name="Pidoux A."/>
            <person name="Chen H.M."/>
            <person name="Robbertse B."/>
            <person name="Goldberg J.M."/>
            <person name="Aoki K."/>
            <person name="Bayne E.H."/>
            <person name="Berlin A.M."/>
            <person name="Desjardins C.A."/>
            <person name="Dobbs E."/>
            <person name="Dukaj L."/>
            <person name="Fan L."/>
            <person name="FitzGerald M.G."/>
            <person name="French C."/>
            <person name="Gujja S."/>
            <person name="Hansen K."/>
            <person name="Keifenheim D."/>
            <person name="Levin J.Z."/>
            <person name="Mosher R.A."/>
            <person name="Mueller C.A."/>
            <person name="Pfiffner J."/>
            <person name="Priest M."/>
            <person name="Russ C."/>
            <person name="Smialowska A."/>
            <person name="Swoboda P."/>
            <person name="Sykes S.M."/>
            <person name="Vaughn M."/>
            <person name="Vengrova S."/>
            <person name="Yoder R."/>
            <person name="Zeng Q."/>
            <person name="Allshire R."/>
            <person name="Baulcombe D."/>
            <person name="Birren B.W."/>
            <person name="Brown W."/>
            <person name="Ekwall K."/>
            <person name="Kellis M."/>
            <person name="Leatherwood J."/>
            <person name="Levin H."/>
            <person name="Margalit H."/>
            <person name="Martienssen R."/>
            <person name="Nieduszynski C.A."/>
            <person name="Spatafora J.W."/>
            <person name="Friedman N."/>
            <person name="Dalgaard J.Z."/>
            <person name="Baumann P."/>
            <person name="Niki H."/>
            <person name="Regev A."/>
            <person name="Nusbaum C."/>
        </authorList>
    </citation>
    <scope>NUCLEOTIDE SEQUENCE [LARGE SCALE GENOMIC DNA]</scope>
    <source>
        <strain evidence="10">yFS275 / FY16936</strain>
    </source>
</reference>
<dbReference type="GeneID" id="7051985"/>
<dbReference type="Proteomes" id="UP000001744">
    <property type="component" value="Unassembled WGS sequence"/>
</dbReference>
<dbReference type="JaponicusDB" id="SJAG_00893">
    <property type="gene designation" value="emp65"/>
</dbReference>
<evidence type="ECO:0000256" key="5">
    <source>
        <dbReference type="ARBA" id="ARBA00023136"/>
    </source>
</evidence>
<feature type="region of interest" description="Disordered" evidence="6">
    <location>
        <begin position="32"/>
        <end position="86"/>
    </location>
</feature>
<dbReference type="VEuPathDB" id="FungiDB:SJAG_00893"/>
<keyword evidence="4 7" id="KW-1133">Transmembrane helix</keyword>
<dbReference type="PANTHER" id="PTHR13317:SF4">
    <property type="entry name" value="TRANSMEMBRANE ANTERIOR POSTERIOR TRANSFORMATION PROTEIN 1 HOMOLOG"/>
    <property type="match status" value="1"/>
</dbReference>
<sequence>MTESLAIMPNDRVKQDLTGTEDTVLDVYKTPSKCSEESKEFRPSSSSISTLRSRHVSKERSHSVDLRCSAQSSAKNSPAKAEQPLKSAVYTRMKVAGEGKSSINMDPLLNAKFLHPSTANNARPSATPGTPKPESSRRKRRLRSFWDYLKLELTEPDMVQTSSLKKIRVANFLKVPLAIEKTFLFGWLVCVDCFLYIFVLFPFRLVMTFFMLFLNFLSMLWSFIRIRPRNHKFHLSLCQKTDILKFLLVCLTARLLHNFDASRVYHVIRAQAAIRFYVLYNLLEVVDRLCSAFGQDLLDCLFSLDTLQFPFTSASGWLHLIWYFGLCVAYMVLHSLVLLYQILTLNVTINSYSNNVFGLLISNQFVEIKGAVFKKFEKENLFQITCSDIIERFQITVMVIVVFLRNVTELYATSSPTVPLFTYTKLKKLVMPFLWVIGSEYFVDWLKHAFVTKFNYIRPSIYARFTDVLCHDYIKVEQDSVSTSTGRSQFVARRMGLPVLPLAVVFIHTLGQTWSMFQSARELHRDLDRSAAGFLPDQFAMSRQDIIGGIKDFASESFWEHTILSAFSWAIVVGIVVVVVVSVKVTIGMSIYGFAQSRVDGIHQRERESNAWEKERKANNWFRGHIEIDKPTKSYLNDPADDLATDKNKSFWSLERYSMVSKRIW</sequence>
<evidence type="ECO:0000256" key="7">
    <source>
        <dbReference type="SAM" id="Phobius"/>
    </source>
</evidence>
<evidence type="ECO:0000256" key="2">
    <source>
        <dbReference type="ARBA" id="ARBA00008803"/>
    </source>
</evidence>
<evidence type="ECO:0000313" key="9">
    <source>
        <dbReference type="JaponicusDB" id="SJAG_00893"/>
    </source>
</evidence>
<dbReference type="HOGENOM" id="CLU_003655_1_1_1"/>
<dbReference type="GO" id="GO:0005789">
    <property type="term" value="C:endoplasmic reticulum membrane"/>
    <property type="evidence" value="ECO:0000318"/>
    <property type="project" value="GO_Central"/>
</dbReference>
<feature type="transmembrane region" description="Helical" evidence="7">
    <location>
        <begin position="566"/>
        <end position="595"/>
    </location>
</feature>
<accession>B6JWW8</accession>
<feature type="transmembrane region" description="Helical" evidence="7">
    <location>
        <begin position="205"/>
        <end position="223"/>
    </location>
</feature>
<keyword evidence="10" id="KW-1185">Reference proteome</keyword>
<dbReference type="Pfam" id="PF05346">
    <property type="entry name" value="DUF747"/>
    <property type="match status" value="1"/>
</dbReference>
<evidence type="ECO:0000256" key="1">
    <source>
        <dbReference type="ARBA" id="ARBA00004141"/>
    </source>
</evidence>
<feature type="compositionally biased region" description="Basic and acidic residues" evidence="6">
    <location>
        <begin position="56"/>
        <end position="65"/>
    </location>
</feature>
<dbReference type="PANTHER" id="PTHR13317">
    <property type="entry name" value="TRANSMEMBRANE ANTERIOR POSTERIOR TRANSFORMATION PROTEIN 1 HOMOLOG"/>
    <property type="match status" value="1"/>
</dbReference>
<keyword evidence="3 7" id="KW-0812">Transmembrane</keyword>
<feature type="region of interest" description="Disordered" evidence="6">
    <location>
        <begin position="117"/>
        <end position="139"/>
    </location>
</feature>
<evidence type="ECO:0000256" key="3">
    <source>
        <dbReference type="ARBA" id="ARBA00022692"/>
    </source>
</evidence>
<organism evidence="8 10">
    <name type="scientific">Schizosaccharomyces japonicus (strain yFS275 / FY16936)</name>
    <name type="common">Fission yeast</name>
    <dbReference type="NCBI Taxonomy" id="402676"/>
    <lineage>
        <taxon>Eukaryota</taxon>
        <taxon>Fungi</taxon>
        <taxon>Dikarya</taxon>
        <taxon>Ascomycota</taxon>
        <taxon>Taphrinomycotina</taxon>
        <taxon>Schizosaccharomycetes</taxon>
        <taxon>Schizosaccharomycetales</taxon>
        <taxon>Schizosaccharomycetaceae</taxon>
        <taxon>Schizosaccharomyces</taxon>
    </lineage>
</organism>
<feature type="compositionally biased region" description="Polar residues" evidence="6">
    <location>
        <begin position="117"/>
        <end position="128"/>
    </location>
</feature>
<dbReference type="eggNOG" id="KOG2490">
    <property type="taxonomic scope" value="Eukaryota"/>
</dbReference>
<dbReference type="OMA" id="KTFLFGW"/>
<evidence type="ECO:0000256" key="4">
    <source>
        <dbReference type="ARBA" id="ARBA00022989"/>
    </source>
</evidence>
<keyword evidence="5 7" id="KW-0472">Membrane</keyword>
<protein>
    <submittedName>
        <fullName evidence="8">ER protein folding protein</fullName>
    </submittedName>
</protein>
<dbReference type="OrthoDB" id="5376140at2759"/>
<dbReference type="AlphaFoldDB" id="B6JWW8"/>
<dbReference type="STRING" id="402676.B6JWW8"/>
<evidence type="ECO:0000256" key="6">
    <source>
        <dbReference type="SAM" id="MobiDB-lite"/>
    </source>
</evidence>
<evidence type="ECO:0000313" key="10">
    <source>
        <dbReference type="Proteomes" id="UP000001744"/>
    </source>
</evidence>
<gene>
    <name evidence="9" type="primary">emp65</name>
    <name evidence="8" type="ORF">SJAG_00893</name>
</gene>
<comment type="subcellular location">
    <subcellularLocation>
        <location evidence="1">Membrane</location>
        <topology evidence="1">Multi-pass membrane protein</topology>
    </subcellularLocation>
</comment>
<dbReference type="EMBL" id="KE651166">
    <property type="protein sequence ID" value="EEB05869.1"/>
    <property type="molecule type" value="Genomic_DNA"/>
</dbReference>
<dbReference type="InterPro" id="IPR008010">
    <property type="entry name" value="Tatp1"/>
</dbReference>
<name>B6JWW8_SCHJY</name>
<proteinExistence type="inferred from homology"/>
<feature type="transmembrane region" description="Helical" evidence="7">
    <location>
        <begin position="320"/>
        <end position="343"/>
    </location>
</feature>